<reference evidence="3 4" key="1">
    <citation type="submission" date="2017-04" db="EMBL/GenBank/DDBJ databases">
        <authorList>
            <person name="Afonso C.L."/>
            <person name="Miller P.J."/>
            <person name="Scott M.A."/>
            <person name="Spackman E."/>
            <person name="Goraichik I."/>
            <person name="Dimitrov K.M."/>
            <person name="Suarez D.L."/>
            <person name="Swayne D.E."/>
        </authorList>
    </citation>
    <scope>NUCLEOTIDE SEQUENCE [LARGE SCALE GENOMIC DNA]</scope>
    <source>
        <strain evidence="3 4">USBA 355</strain>
    </source>
</reference>
<evidence type="ECO:0000259" key="1">
    <source>
        <dbReference type="Pfam" id="PF08401"/>
    </source>
</evidence>
<dbReference type="InterPro" id="IPR017113">
    <property type="entry name" value="Antirestriction_ArdC"/>
</dbReference>
<dbReference type="GO" id="GO:0003697">
    <property type="term" value="F:single-stranded DNA binding"/>
    <property type="evidence" value="ECO:0007669"/>
    <property type="project" value="InterPro"/>
</dbReference>
<dbReference type="RefSeq" id="WP_085124496.1">
    <property type="nucleotide sequence ID" value="NZ_FWZX01000018.1"/>
</dbReference>
<accession>A0A1Y6CGU5</accession>
<organism evidence="3 4">
    <name type="scientific">Tistlia consotensis USBA 355</name>
    <dbReference type="NCBI Taxonomy" id="560819"/>
    <lineage>
        <taxon>Bacteria</taxon>
        <taxon>Pseudomonadati</taxon>
        <taxon>Pseudomonadota</taxon>
        <taxon>Alphaproteobacteria</taxon>
        <taxon>Rhodospirillales</taxon>
        <taxon>Rhodovibrionaceae</taxon>
        <taxon>Tistlia</taxon>
    </lineage>
</organism>
<feature type="domain" description="Polyvalent protein metallopeptidase" evidence="2">
    <location>
        <begin position="158"/>
        <end position="284"/>
    </location>
</feature>
<dbReference type="InterPro" id="IPR041459">
    <property type="entry name" value="MPTase-PolyVal"/>
</dbReference>
<protein>
    <submittedName>
        <fullName evidence="3">Antirestriction protein ArdC</fullName>
    </submittedName>
</protein>
<proteinExistence type="predicted"/>
<dbReference type="Proteomes" id="UP000192917">
    <property type="component" value="Unassembled WGS sequence"/>
</dbReference>
<dbReference type="Pfam" id="PF08401">
    <property type="entry name" value="ArdcN"/>
    <property type="match status" value="1"/>
</dbReference>
<dbReference type="InterPro" id="IPR013610">
    <property type="entry name" value="ArdC_N"/>
</dbReference>
<feature type="domain" description="N-terminal" evidence="1">
    <location>
        <begin position="11"/>
        <end position="130"/>
    </location>
</feature>
<name>A0A1Y6CGU5_9PROT</name>
<dbReference type="EMBL" id="FWZX01000018">
    <property type="protein sequence ID" value="SMF52385.1"/>
    <property type="molecule type" value="Genomic_DNA"/>
</dbReference>
<dbReference type="Pfam" id="PF18818">
    <property type="entry name" value="MPTase-PolyVal"/>
    <property type="match status" value="1"/>
</dbReference>
<dbReference type="AlphaFoldDB" id="A0A1Y6CGU5"/>
<gene>
    <name evidence="3" type="ORF">SAMN05428998_118117</name>
</gene>
<dbReference type="STRING" id="560819.SAMN05428998_118117"/>
<sequence>MPRPIASTRPDLYARVTDKIIEDLERGVRTWTKPWSARHAAGPVGRPLRHNLQRYSGINVVLLWSEAVTRGYTAPIWMTFRQAAELGGRVRKGETGSTVVYANRFTRTETDDNGQDVERQIPFLKAYTVFNVEQIDGLPSHFSQPETPQLDLARQIGHADAFFAAAGADVRQGGDSAYYAIEPDYLQMPRFESFVDPESYYATLAHEMTHWTRHPSRLDRDLGRKRWGDEGYAREELVAELGAAFLCADLGLELQPREDHAAYIGSWLDVLKNDKRFVFSAAAHAQRAVDFLHRLQPSGQVRAA</sequence>
<evidence type="ECO:0000313" key="3">
    <source>
        <dbReference type="EMBL" id="SMF52385.1"/>
    </source>
</evidence>
<dbReference type="PIRSF" id="PIRSF037112">
    <property type="entry name" value="Antirestriction_ArdC"/>
    <property type="match status" value="1"/>
</dbReference>
<evidence type="ECO:0000259" key="2">
    <source>
        <dbReference type="Pfam" id="PF18818"/>
    </source>
</evidence>
<keyword evidence="4" id="KW-1185">Reference proteome</keyword>
<evidence type="ECO:0000313" key="4">
    <source>
        <dbReference type="Proteomes" id="UP000192917"/>
    </source>
</evidence>